<feature type="transmembrane region" description="Helical" evidence="1">
    <location>
        <begin position="12"/>
        <end position="37"/>
    </location>
</feature>
<gene>
    <name evidence="2" type="ORF">LK09_03950</name>
</gene>
<dbReference type="AlphaFoldDB" id="A0A0B2ABN4"/>
<keyword evidence="3" id="KW-1185">Reference proteome</keyword>
<keyword evidence="1" id="KW-0812">Transmembrane</keyword>
<accession>A0A0B2ABN4</accession>
<name>A0A0B2ABN4_9MICO</name>
<dbReference type="RefSeq" id="WP_039396259.1">
    <property type="nucleotide sequence ID" value="NZ_JTDK01000005.1"/>
</dbReference>
<evidence type="ECO:0000313" key="2">
    <source>
        <dbReference type="EMBL" id="KHK99168.1"/>
    </source>
</evidence>
<sequence length="82" mass="9012">MVQTESDSGRRWRSFFVFFGAAGILLTAISIVLTTVFNLSVPPDCPSCGMAAVGLVPVYLITAVMTLTLAIGFVIWVFRRRR</sequence>
<evidence type="ECO:0000256" key="1">
    <source>
        <dbReference type="SAM" id="Phobius"/>
    </source>
</evidence>
<proteinExistence type="predicted"/>
<reference evidence="2 3" key="1">
    <citation type="submission" date="2014-11" db="EMBL/GenBank/DDBJ databases">
        <title>Genome sequence of Microbacterium mangrovi MUSC 115(T).</title>
        <authorList>
            <person name="Lee L.-H."/>
        </authorList>
    </citation>
    <scope>NUCLEOTIDE SEQUENCE [LARGE SCALE GENOMIC DNA]</scope>
    <source>
        <strain evidence="2 3">MUSC 115</strain>
    </source>
</reference>
<comment type="caution">
    <text evidence="2">The sequence shown here is derived from an EMBL/GenBank/DDBJ whole genome shotgun (WGS) entry which is preliminary data.</text>
</comment>
<organism evidence="2 3">
    <name type="scientific">Microbacterium mangrovi</name>
    <dbReference type="NCBI Taxonomy" id="1348253"/>
    <lineage>
        <taxon>Bacteria</taxon>
        <taxon>Bacillati</taxon>
        <taxon>Actinomycetota</taxon>
        <taxon>Actinomycetes</taxon>
        <taxon>Micrococcales</taxon>
        <taxon>Microbacteriaceae</taxon>
        <taxon>Microbacterium</taxon>
    </lineage>
</organism>
<dbReference type="EMBL" id="JTDK01000005">
    <property type="protein sequence ID" value="KHK99168.1"/>
    <property type="molecule type" value="Genomic_DNA"/>
</dbReference>
<keyword evidence="1" id="KW-1133">Transmembrane helix</keyword>
<keyword evidence="1" id="KW-0472">Membrane</keyword>
<feature type="transmembrane region" description="Helical" evidence="1">
    <location>
        <begin position="57"/>
        <end position="78"/>
    </location>
</feature>
<protein>
    <submittedName>
        <fullName evidence="2">Uncharacterized protein</fullName>
    </submittedName>
</protein>
<dbReference type="Proteomes" id="UP000031030">
    <property type="component" value="Unassembled WGS sequence"/>
</dbReference>
<evidence type="ECO:0000313" key="3">
    <source>
        <dbReference type="Proteomes" id="UP000031030"/>
    </source>
</evidence>